<evidence type="ECO:0000313" key="6">
    <source>
        <dbReference type="EMBL" id="RPA65425.1"/>
    </source>
</evidence>
<organism evidence="6 7">
    <name type="scientific">Aerococcus agrisoli</name>
    <dbReference type="NCBI Taxonomy" id="2487350"/>
    <lineage>
        <taxon>Bacteria</taxon>
        <taxon>Bacillati</taxon>
        <taxon>Bacillota</taxon>
        <taxon>Bacilli</taxon>
        <taxon>Lactobacillales</taxon>
        <taxon>Aerococcaceae</taxon>
        <taxon>Aerococcus</taxon>
    </lineage>
</organism>
<name>A0A3N4GSZ2_9LACT</name>
<evidence type="ECO:0000313" key="7">
    <source>
        <dbReference type="Proteomes" id="UP000273977"/>
    </source>
</evidence>
<comment type="similarity">
    <text evidence="1">Belongs to the glycosyl hydrolase 38 family.</text>
</comment>
<dbReference type="InterPro" id="IPR037094">
    <property type="entry name" value="Glyco_hydro_38_cen_sf"/>
</dbReference>
<dbReference type="GO" id="GO:0006013">
    <property type="term" value="P:mannose metabolic process"/>
    <property type="evidence" value="ECO:0007669"/>
    <property type="project" value="InterPro"/>
</dbReference>
<keyword evidence="7" id="KW-1185">Reference proteome</keyword>
<feature type="domain" description="Glycoside hydrolase family 38 central" evidence="5">
    <location>
        <begin position="278"/>
        <end position="356"/>
    </location>
</feature>
<keyword evidence="2" id="KW-0479">Metal-binding</keyword>
<dbReference type="EMBL" id="RKMG01000001">
    <property type="protein sequence ID" value="RPA65425.1"/>
    <property type="molecule type" value="Genomic_DNA"/>
</dbReference>
<dbReference type="InterPro" id="IPR027291">
    <property type="entry name" value="Glyco_hydro_38_N_sf"/>
</dbReference>
<dbReference type="SUPFAM" id="SSF88688">
    <property type="entry name" value="Families 57/38 glycoside transferase middle domain"/>
    <property type="match status" value="1"/>
</dbReference>
<keyword evidence="3" id="KW-0378">Hydrolase</keyword>
<dbReference type="InterPro" id="IPR000602">
    <property type="entry name" value="Glyco_hydro_38_N"/>
</dbReference>
<dbReference type="Gene3D" id="1.20.1270.50">
    <property type="entry name" value="Glycoside hydrolase family 38, central domain"/>
    <property type="match status" value="1"/>
</dbReference>
<comment type="caution">
    <text evidence="6">The sequence shown here is derived from an EMBL/GenBank/DDBJ whole genome shotgun (WGS) entry which is preliminary data.</text>
</comment>
<dbReference type="PANTHER" id="PTHR46017:SF2">
    <property type="entry name" value="MANNOSYLGLYCERATE HYDROLASE"/>
    <property type="match status" value="1"/>
</dbReference>
<gene>
    <name evidence="6" type="ORF">EF384_00025</name>
</gene>
<evidence type="ECO:0000256" key="3">
    <source>
        <dbReference type="ARBA" id="ARBA00022801"/>
    </source>
</evidence>
<dbReference type="RefSeq" id="WP_123778961.1">
    <property type="nucleotide sequence ID" value="NZ_RKMG01000001.1"/>
</dbReference>
<evidence type="ECO:0000259" key="5">
    <source>
        <dbReference type="SMART" id="SM00872"/>
    </source>
</evidence>
<dbReference type="InterPro" id="IPR015341">
    <property type="entry name" value="Glyco_hydro_38_cen"/>
</dbReference>
<dbReference type="AlphaFoldDB" id="A0A3N4GSZ2"/>
<dbReference type="SUPFAM" id="SSF74650">
    <property type="entry name" value="Galactose mutarotase-like"/>
    <property type="match status" value="1"/>
</dbReference>
<dbReference type="Pfam" id="PF01074">
    <property type="entry name" value="Glyco_hydro_38N"/>
    <property type="match status" value="1"/>
</dbReference>
<dbReference type="Gene3D" id="2.70.98.30">
    <property type="entry name" value="Golgi alpha-mannosidase II, domain 4"/>
    <property type="match status" value="1"/>
</dbReference>
<dbReference type="SMART" id="SM00872">
    <property type="entry name" value="Alpha-mann_mid"/>
    <property type="match status" value="1"/>
</dbReference>
<dbReference type="InterPro" id="IPR028995">
    <property type="entry name" value="Glyco_hydro_57/38_cen_sf"/>
</dbReference>
<dbReference type="Proteomes" id="UP000273977">
    <property type="component" value="Unassembled WGS sequence"/>
</dbReference>
<dbReference type="SUPFAM" id="SSF88713">
    <property type="entry name" value="Glycoside hydrolase/deacetylase"/>
    <property type="match status" value="1"/>
</dbReference>
<evidence type="ECO:0000256" key="1">
    <source>
        <dbReference type="ARBA" id="ARBA00009792"/>
    </source>
</evidence>
<dbReference type="Pfam" id="PF09261">
    <property type="entry name" value="Alpha-mann_mid"/>
    <property type="match status" value="1"/>
</dbReference>
<dbReference type="GO" id="GO:0004559">
    <property type="term" value="F:alpha-mannosidase activity"/>
    <property type="evidence" value="ECO:0007669"/>
    <property type="project" value="InterPro"/>
</dbReference>
<dbReference type="GO" id="GO:0030246">
    <property type="term" value="F:carbohydrate binding"/>
    <property type="evidence" value="ECO:0007669"/>
    <property type="project" value="InterPro"/>
</dbReference>
<sequence>MPKAHFVQHTHWDREWYFTTSDALVLSDQVFTEMLDELTRNEKVNFTLDGQSSIIDEYVEIHPEKIEVIRKLVRENKLFVGPWYTQTDALLVDAESILRNLIIGINETSLKYGNPMMLGYLPDTFGFNAQLPTILQHAGIDNFLSWRGLNFEKLVESPYFVWKGLGNKKVYAVNFPFGYMTGLLYTDALDDLTEFVNDRLDPAIEFNSIHGNNDDILIPSGIDQKSMVENFDDVVQNINKISKYENVISDYPTFVNIIRNKENLPSYKGELREPVYSRIHRSIGSVRTQIKLENYKLEQKLIRRVEPLLAIAKGLGITIGKGLLVKAWKKLLENQAHDSIGGCVSDNVAVDIHHRFKQANELADGIENLVAKRIAEFLNLKENEIIVFNTDAKPFNGNKVVHVVAPDKNIKFENGLSPILVGEKYYPARQNIKREIPKGHIFIDEPPYYELDIQINIDLPALGYKVIRFETSDHELQSRTVSQDSDYAYIENEYYKVKFSEDAIELQSLKDKSISRISIVDCANDGDTYDFSPLLGDEEKLFTFNSAKVSELGNTKTMEIFGEMNLPYDLPDRLSENPNYGDLKVKLTLNLSNGSDLIRGNIHINNKILSHRLRLQISELNNDQKSIAQIQNGFIENTVEEISEDWNKSYVEKPVNIKIFDKTVSVQNVDNYFTFFGEGLKEYERIDDSLFITLMSTTGELGKPDLAWRPGRASGDTTNEGHIMMPTPMAQELGENSFSFALRVGQGKFDETIIAKIAQDWVSPSVSYQRQMLNKFINRLDNKIWPLQSSNKLELEYSLFSVPENLIVSSIYPSYSNEDSFIVRLSNPTKETITLDNEFLKGAKVVNAIEKELAETDTILPYDFVTLMYQYTPN</sequence>
<proteinExistence type="inferred from homology"/>
<evidence type="ECO:0000256" key="4">
    <source>
        <dbReference type="ARBA" id="ARBA00023295"/>
    </source>
</evidence>
<dbReference type="Gene3D" id="3.20.110.10">
    <property type="entry name" value="Glycoside hydrolase 38, N terminal domain"/>
    <property type="match status" value="1"/>
</dbReference>
<dbReference type="PANTHER" id="PTHR46017">
    <property type="entry name" value="ALPHA-MANNOSIDASE 2C1"/>
    <property type="match status" value="1"/>
</dbReference>
<reference evidence="6 7" key="1">
    <citation type="submission" date="2018-11" db="EMBL/GenBank/DDBJ databases">
        <title>Aerococcus sp. SJQ22, whole genome shotgun sequence.</title>
        <authorList>
            <person name="Sun L."/>
            <person name="Gao X."/>
            <person name="Chen W."/>
            <person name="Huang K."/>
        </authorList>
    </citation>
    <scope>NUCLEOTIDE SEQUENCE [LARGE SCALE GENOMIC DNA]</scope>
    <source>
        <strain evidence="6 7">SJQ22</strain>
    </source>
</reference>
<dbReference type="GO" id="GO:0046872">
    <property type="term" value="F:metal ion binding"/>
    <property type="evidence" value="ECO:0007669"/>
    <property type="project" value="UniProtKB-KW"/>
</dbReference>
<dbReference type="CDD" id="cd10815">
    <property type="entry name" value="GH38N_AMII_EcMngB_like"/>
    <property type="match status" value="1"/>
</dbReference>
<dbReference type="InterPro" id="IPR011013">
    <property type="entry name" value="Gal_mutarotase_sf_dom"/>
</dbReference>
<keyword evidence="4" id="KW-0326">Glycosidase</keyword>
<dbReference type="OrthoDB" id="9764050at2"/>
<accession>A0A3N4GSZ2</accession>
<evidence type="ECO:0000256" key="2">
    <source>
        <dbReference type="ARBA" id="ARBA00022723"/>
    </source>
</evidence>
<dbReference type="GO" id="GO:0009313">
    <property type="term" value="P:oligosaccharide catabolic process"/>
    <property type="evidence" value="ECO:0007669"/>
    <property type="project" value="TreeGrafter"/>
</dbReference>
<dbReference type="InterPro" id="IPR011330">
    <property type="entry name" value="Glyco_hydro/deAcase_b/a-brl"/>
</dbReference>
<protein>
    <submittedName>
        <fullName evidence="6">Alpha-mannosidase</fullName>
    </submittedName>
</protein>